<evidence type="ECO:0000256" key="2">
    <source>
        <dbReference type="ARBA" id="ARBA00022980"/>
    </source>
</evidence>
<keyword evidence="2" id="KW-0689">Ribosomal protein</keyword>
<comment type="caution">
    <text evidence="4">The sequence shown here is derived from an EMBL/GenBank/DDBJ whole genome shotgun (WGS) entry which is preliminary data.</text>
</comment>
<dbReference type="InterPro" id="IPR008195">
    <property type="entry name" value="Ribosomal_eL34"/>
</dbReference>
<dbReference type="GO" id="GO:0006412">
    <property type="term" value="P:translation"/>
    <property type="evidence" value="ECO:0007669"/>
    <property type="project" value="InterPro"/>
</dbReference>
<organism evidence="4 5">
    <name type="scientific">Ooceraea biroi</name>
    <name type="common">Clonal raider ant</name>
    <name type="synonym">Cerapachys biroi</name>
    <dbReference type="NCBI Taxonomy" id="2015173"/>
    <lineage>
        <taxon>Eukaryota</taxon>
        <taxon>Metazoa</taxon>
        <taxon>Ecdysozoa</taxon>
        <taxon>Arthropoda</taxon>
        <taxon>Hexapoda</taxon>
        <taxon>Insecta</taxon>
        <taxon>Pterygota</taxon>
        <taxon>Neoptera</taxon>
        <taxon>Endopterygota</taxon>
        <taxon>Hymenoptera</taxon>
        <taxon>Apocrita</taxon>
        <taxon>Aculeata</taxon>
        <taxon>Formicoidea</taxon>
        <taxon>Formicidae</taxon>
        <taxon>Dorylinae</taxon>
        <taxon>Ooceraea</taxon>
    </lineage>
</organism>
<accession>A0A3L8E2P6</accession>
<dbReference type="GO" id="GO:1990904">
    <property type="term" value="C:ribonucleoprotein complex"/>
    <property type="evidence" value="ECO:0007669"/>
    <property type="project" value="UniProtKB-KW"/>
</dbReference>
<feature type="non-terminal residue" evidence="4">
    <location>
        <position position="1"/>
    </location>
</feature>
<evidence type="ECO:0000313" key="5">
    <source>
        <dbReference type="Proteomes" id="UP000279307"/>
    </source>
</evidence>
<dbReference type="Proteomes" id="UP000279307">
    <property type="component" value="Chromosome 1"/>
</dbReference>
<gene>
    <name evidence="4" type="ORF">DMN91_000756</name>
</gene>
<reference evidence="4 5" key="1">
    <citation type="journal article" date="2018" name="Genome Res.">
        <title>The genomic architecture and molecular evolution of ant odorant receptors.</title>
        <authorList>
            <person name="McKenzie S.K."/>
            <person name="Kronauer D.J.C."/>
        </authorList>
    </citation>
    <scope>NUCLEOTIDE SEQUENCE [LARGE SCALE GENOMIC DNA]</scope>
    <source>
        <strain evidence="4">Clonal line C1</strain>
    </source>
</reference>
<dbReference type="EMBL" id="QOIP01000001">
    <property type="protein sequence ID" value="RLU26957.1"/>
    <property type="molecule type" value="Genomic_DNA"/>
</dbReference>
<protein>
    <submittedName>
        <fullName evidence="4">Uncharacterized protein</fullName>
    </submittedName>
</protein>
<dbReference type="PANTHER" id="PTHR46595">
    <property type="entry name" value="60S RIBOSOMAL PROTEIN L34"/>
    <property type="match status" value="1"/>
</dbReference>
<evidence type="ECO:0000256" key="1">
    <source>
        <dbReference type="ARBA" id="ARBA00009875"/>
    </source>
</evidence>
<dbReference type="AlphaFoldDB" id="A0A3L8E2P6"/>
<evidence type="ECO:0000313" key="4">
    <source>
        <dbReference type="EMBL" id="RLU26957.1"/>
    </source>
</evidence>
<comment type="similarity">
    <text evidence="1">Belongs to the eukaryotic ribosomal protein eL34 family.</text>
</comment>
<sequence>TKMVQRLTYRRRLSYNTKSNRRRMIVRAFLIEEQKIVYKVMKAQQASAKTKKLDK</sequence>
<dbReference type="Gene3D" id="6.20.370.70">
    <property type="match status" value="1"/>
</dbReference>
<name>A0A3L8E2P6_OOCBI</name>
<evidence type="ECO:0000256" key="3">
    <source>
        <dbReference type="ARBA" id="ARBA00023274"/>
    </source>
</evidence>
<dbReference type="GO" id="GO:0003735">
    <property type="term" value="F:structural constituent of ribosome"/>
    <property type="evidence" value="ECO:0007669"/>
    <property type="project" value="InterPro"/>
</dbReference>
<keyword evidence="3" id="KW-0687">Ribonucleoprotein</keyword>
<proteinExistence type="inferred from homology"/>
<dbReference type="Pfam" id="PF01199">
    <property type="entry name" value="Ribosomal_L34e"/>
    <property type="match status" value="1"/>
</dbReference>
<dbReference type="GO" id="GO:0005840">
    <property type="term" value="C:ribosome"/>
    <property type="evidence" value="ECO:0007669"/>
    <property type="project" value="UniProtKB-KW"/>
</dbReference>